<dbReference type="Proteomes" id="UP000249746">
    <property type="component" value="Unassembled WGS sequence"/>
</dbReference>
<keyword evidence="1" id="KW-1133">Transmembrane helix</keyword>
<sequence length="197" mass="22994">MQNFSLFFYYLYKFSNSLFGGIALGTIFVIYTPLPVKTYSIGGILLTLGAFLLTLFYTKLIQAKPYKKILVFVEILPFLYVLAFLFFPNTFKGAILVYALYQFSFIFGDYLMRSETLIFNQKRILAHFDKLKQIGYLVGLFLAFCFYSILEFLEIKDKILQVYYLHFALLLIQCFVFTALIISLNPKERKNSAKDTF</sequence>
<comment type="caution">
    <text evidence="2">The sequence shown here is derived from an EMBL/GenBank/DDBJ whole genome shotgun (WGS) entry which is preliminary data.</text>
</comment>
<dbReference type="EMBL" id="NBIU01000003">
    <property type="protein sequence ID" value="PZT48820.1"/>
    <property type="molecule type" value="Genomic_DNA"/>
</dbReference>
<feature type="transmembrane region" description="Helical" evidence="1">
    <location>
        <begin position="93"/>
        <end position="112"/>
    </location>
</feature>
<reference evidence="2 3" key="1">
    <citation type="submission" date="2017-03" db="EMBL/GenBank/DDBJ databases">
        <title>Genomic and clinical evidence uncovers the enterohepatic species Helicobacter valdiviensis as a potential human intestinal pathogen.</title>
        <authorList>
            <person name="Fresia P."/>
            <person name="Jara R."/>
            <person name="Sierra R."/>
            <person name="Ferres I."/>
            <person name="Greif G."/>
            <person name="Iraola G."/>
            <person name="Collado L."/>
        </authorList>
    </citation>
    <scope>NUCLEOTIDE SEQUENCE [LARGE SCALE GENOMIC DNA]</scope>
    <source>
        <strain evidence="2 3">WBE14</strain>
    </source>
</reference>
<feature type="transmembrane region" description="Helical" evidence="1">
    <location>
        <begin position="162"/>
        <end position="184"/>
    </location>
</feature>
<feature type="transmembrane region" description="Helical" evidence="1">
    <location>
        <begin position="133"/>
        <end position="150"/>
    </location>
</feature>
<feature type="transmembrane region" description="Helical" evidence="1">
    <location>
        <begin position="38"/>
        <end position="57"/>
    </location>
</feature>
<keyword evidence="3" id="KW-1185">Reference proteome</keyword>
<dbReference type="AlphaFoldDB" id="A0A2W6NIV2"/>
<keyword evidence="1" id="KW-0472">Membrane</keyword>
<name>A0A2W6NIV2_9HELI</name>
<dbReference type="OrthoDB" id="5730977at2"/>
<organism evidence="2 3">
    <name type="scientific">Helicobacter valdiviensis</name>
    <dbReference type="NCBI Taxonomy" id="1458358"/>
    <lineage>
        <taxon>Bacteria</taxon>
        <taxon>Pseudomonadati</taxon>
        <taxon>Campylobacterota</taxon>
        <taxon>Epsilonproteobacteria</taxon>
        <taxon>Campylobacterales</taxon>
        <taxon>Helicobacteraceae</taxon>
        <taxon>Helicobacter</taxon>
    </lineage>
</organism>
<evidence type="ECO:0000256" key="1">
    <source>
        <dbReference type="SAM" id="Phobius"/>
    </source>
</evidence>
<protein>
    <submittedName>
        <fullName evidence="2">Uncharacterized protein</fullName>
    </submittedName>
</protein>
<evidence type="ECO:0000313" key="2">
    <source>
        <dbReference type="EMBL" id="PZT48820.1"/>
    </source>
</evidence>
<proteinExistence type="predicted"/>
<gene>
    <name evidence="2" type="ORF">B6S12_01865</name>
</gene>
<keyword evidence="1" id="KW-0812">Transmembrane</keyword>
<feature type="transmembrane region" description="Helical" evidence="1">
    <location>
        <begin position="7"/>
        <end position="32"/>
    </location>
</feature>
<evidence type="ECO:0000313" key="3">
    <source>
        <dbReference type="Proteomes" id="UP000249746"/>
    </source>
</evidence>
<accession>A0A2W6NIV2</accession>
<feature type="transmembrane region" description="Helical" evidence="1">
    <location>
        <begin position="69"/>
        <end position="87"/>
    </location>
</feature>